<evidence type="ECO:0000313" key="4">
    <source>
        <dbReference type="EMBL" id="PSB41567.1"/>
    </source>
</evidence>
<comment type="caution">
    <text evidence="4">The sequence shown here is derived from an EMBL/GenBank/DDBJ whole genome shotgun (WGS) entry which is preliminary data.</text>
</comment>
<dbReference type="Gene3D" id="3.40.1580.20">
    <property type="entry name" value="Syd protein"/>
    <property type="match status" value="1"/>
</dbReference>
<keyword evidence="2" id="KW-0997">Cell inner membrane</keyword>
<accession>A0A2T1F989</accession>
<evidence type="ECO:0008006" key="6">
    <source>
        <dbReference type="Google" id="ProtNLM"/>
    </source>
</evidence>
<organism evidence="4 5">
    <name type="scientific">Chamaesiphon polymorphus CCALA 037</name>
    <dbReference type="NCBI Taxonomy" id="2107692"/>
    <lineage>
        <taxon>Bacteria</taxon>
        <taxon>Bacillati</taxon>
        <taxon>Cyanobacteriota</taxon>
        <taxon>Cyanophyceae</taxon>
        <taxon>Gomontiellales</taxon>
        <taxon>Chamaesiphonaceae</taxon>
        <taxon>Chamaesiphon</taxon>
    </lineage>
</organism>
<gene>
    <name evidence="4" type="ORF">C7B77_27310</name>
</gene>
<dbReference type="RefSeq" id="WP_106312467.1">
    <property type="nucleotide sequence ID" value="NZ_PVWO01000622.1"/>
</dbReference>
<proteinExistence type="predicted"/>
<name>A0A2T1F989_9CYAN</name>
<dbReference type="Proteomes" id="UP000238937">
    <property type="component" value="Unassembled WGS sequence"/>
</dbReference>
<dbReference type="Pfam" id="PF07348">
    <property type="entry name" value="Syd"/>
    <property type="match status" value="1"/>
</dbReference>
<reference evidence="4 5" key="1">
    <citation type="submission" date="2018-03" db="EMBL/GenBank/DDBJ databases">
        <title>The ancient ancestry and fast evolution of plastids.</title>
        <authorList>
            <person name="Moore K.R."/>
            <person name="Magnabosco C."/>
            <person name="Momper L."/>
            <person name="Gold D.A."/>
            <person name="Bosak T."/>
            <person name="Fournier G.P."/>
        </authorList>
    </citation>
    <scope>NUCLEOTIDE SEQUENCE [LARGE SCALE GENOMIC DNA]</scope>
    <source>
        <strain evidence="4 5">CCALA 037</strain>
    </source>
</reference>
<dbReference type="AlphaFoldDB" id="A0A2T1F989"/>
<dbReference type="GO" id="GO:0009898">
    <property type="term" value="C:cytoplasmic side of plasma membrane"/>
    <property type="evidence" value="ECO:0007669"/>
    <property type="project" value="InterPro"/>
</dbReference>
<keyword evidence="3" id="KW-0472">Membrane</keyword>
<dbReference type="EMBL" id="PVWO01000622">
    <property type="protein sequence ID" value="PSB41567.1"/>
    <property type="molecule type" value="Genomic_DNA"/>
</dbReference>
<protein>
    <recommendedName>
        <fullName evidence="6">SMI1/KNR4 family protein</fullName>
    </recommendedName>
</protein>
<sequence>MGEVAQRLLKFLEWASSEKVEHDPEWPSPCEILPPDNNGMITWQPVAMNPPPKFEGILLHPSLKEFYGSFWGGTLEAEYSGESVLLRVAWNDEDFNRITQIINEHVSVNMPIFVANTDSELYFGVDNITGEVWLCEPGYPPIRQVSQSLAEFLTAIS</sequence>
<keyword evidence="1" id="KW-1003">Cell membrane</keyword>
<evidence type="ECO:0000256" key="2">
    <source>
        <dbReference type="ARBA" id="ARBA00022519"/>
    </source>
</evidence>
<evidence type="ECO:0000256" key="1">
    <source>
        <dbReference type="ARBA" id="ARBA00022475"/>
    </source>
</evidence>
<evidence type="ECO:0000256" key="3">
    <source>
        <dbReference type="ARBA" id="ARBA00023136"/>
    </source>
</evidence>
<keyword evidence="5" id="KW-1185">Reference proteome</keyword>
<dbReference type="OrthoDB" id="1957448at2"/>
<dbReference type="InterPro" id="IPR009948">
    <property type="entry name" value="Syd"/>
</dbReference>
<evidence type="ECO:0000313" key="5">
    <source>
        <dbReference type="Proteomes" id="UP000238937"/>
    </source>
</evidence>
<dbReference type="InterPro" id="IPR038228">
    <property type="entry name" value="Syd_sf"/>
</dbReference>